<name>A0A3N5ZEC2_9ALTE</name>
<dbReference type="OrthoDB" id="5768421at2"/>
<gene>
    <name evidence="1" type="ORF">DRW07_04755</name>
</gene>
<accession>A0A3N5ZEC2</accession>
<dbReference type="AlphaFoldDB" id="A0A3N5ZEC2"/>
<evidence type="ECO:0000313" key="2">
    <source>
        <dbReference type="Proteomes" id="UP000275281"/>
    </source>
</evidence>
<organism evidence="1 2">
    <name type="scientific">Alteromonas sediminis</name>
    <dbReference type="NCBI Taxonomy" id="2259342"/>
    <lineage>
        <taxon>Bacteria</taxon>
        <taxon>Pseudomonadati</taxon>
        <taxon>Pseudomonadota</taxon>
        <taxon>Gammaproteobacteria</taxon>
        <taxon>Alteromonadales</taxon>
        <taxon>Alteromonadaceae</taxon>
        <taxon>Alteromonas/Salinimonas group</taxon>
        <taxon>Alteromonas</taxon>
    </lineage>
</organism>
<sequence length="110" mass="12930">MTVALPLYKKLILLYRIEPGCLGPEGGEHVEAFCDFARKKLKDKHKHFMRWTIKPRYDKGLPELEFQIKNAPISREQAAKFMVAFDVNINAFEEQLEEELAQLVDDFFER</sequence>
<keyword evidence="2" id="KW-1185">Reference proteome</keyword>
<dbReference type="Proteomes" id="UP000275281">
    <property type="component" value="Unassembled WGS sequence"/>
</dbReference>
<evidence type="ECO:0000313" key="1">
    <source>
        <dbReference type="EMBL" id="RPJ68708.1"/>
    </source>
</evidence>
<dbReference type="RefSeq" id="WP_124026709.1">
    <property type="nucleotide sequence ID" value="NZ_JBHRSN010000005.1"/>
</dbReference>
<protein>
    <submittedName>
        <fullName evidence="1">Uncharacterized protein</fullName>
    </submittedName>
</protein>
<proteinExistence type="predicted"/>
<reference evidence="1 2" key="1">
    <citation type="submission" date="2018-11" db="EMBL/GenBank/DDBJ databases">
        <authorList>
            <person name="Ye M.-Q."/>
            <person name="Du Z.-J."/>
        </authorList>
    </citation>
    <scope>NUCLEOTIDE SEQUENCE [LARGE SCALE GENOMIC DNA]</scope>
    <source>
        <strain evidence="1 2">U0105</strain>
    </source>
</reference>
<comment type="caution">
    <text evidence="1">The sequence shown here is derived from an EMBL/GenBank/DDBJ whole genome shotgun (WGS) entry which is preliminary data.</text>
</comment>
<dbReference type="EMBL" id="RPOK01000001">
    <property type="protein sequence ID" value="RPJ68708.1"/>
    <property type="molecule type" value="Genomic_DNA"/>
</dbReference>